<reference evidence="1 2" key="1">
    <citation type="submission" date="2017-06" db="EMBL/GenBank/DDBJ databases">
        <title>Genome sequence of Bacillus sonorensis strain SRCM101395.</title>
        <authorList>
            <person name="Cho S.H."/>
        </authorList>
    </citation>
    <scope>NUCLEOTIDE SEQUENCE [LARGE SCALE GENOMIC DNA]</scope>
    <source>
        <strain evidence="1 2">SRCM101395</strain>
    </source>
</reference>
<proteinExistence type="predicted"/>
<dbReference type="InterPro" id="IPR046318">
    <property type="entry name" value="DUF5344"/>
</dbReference>
<protein>
    <submittedName>
        <fullName evidence="1">Uncharacterized protein</fullName>
    </submittedName>
</protein>
<keyword evidence="2" id="KW-1185">Reference proteome</keyword>
<evidence type="ECO:0000313" key="1">
    <source>
        <dbReference type="EMBL" id="ASB91418.1"/>
    </source>
</evidence>
<dbReference type="EMBL" id="CP021920">
    <property type="protein sequence ID" value="ASB91418.1"/>
    <property type="molecule type" value="Genomic_DNA"/>
</dbReference>
<evidence type="ECO:0000313" key="2">
    <source>
        <dbReference type="Proteomes" id="UP000196877"/>
    </source>
</evidence>
<dbReference type="Proteomes" id="UP000196877">
    <property type="component" value="Chromosome"/>
</dbReference>
<accession>A0ABN5AKZ6</accession>
<dbReference type="Pfam" id="PF17279">
    <property type="entry name" value="DUF5344"/>
    <property type="match status" value="1"/>
</dbReference>
<sequence length="55" mass="5979">MAEIKVKAEEVKTAFSNLQTKISALSISSSKADSANSSMDVVNKIKKLKRNTSSY</sequence>
<gene>
    <name evidence="1" type="ORF">S101395_04935</name>
</gene>
<name>A0ABN5AKZ6_9BACI</name>
<organism evidence="1 2">
    <name type="scientific">Bacillus sonorensis</name>
    <dbReference type="NCBI Taxonomy" id="119858"/>
    <lineage>
        <taxon>Bacteria</taxon>
        <taxon>Bacillati</taxon>
        <taxon>Bacillota</taxon>
        <taxon>Bacilli</taxon>
        <taxon>Bacillales</taxon>
        <taxon>Bacillaceae</taxon>
        <taxon>Bacillus</taxon>
    </lineage>
</organism>